<evidence type="ECO:0000256" key="2">
    <source>
        <dbReference type="ARBA" id="ARBA00023163"/>
    </source>
</evidence>
<dbReference type="PANTHER" id="PTHR47893:SF1">
    <property type="entry name" value="REGULATORY PROTEIN PCHR"/>
    <property type="match status" value="1"/>
</dbReference>
<dbReference type="SUPFAM" id="SSF46689">
    <property type="entry name" value="Homeodomain-like"/>
    <property type="match status" value="1"/>
</dbReference>
<dbReference type="InterPro" id="IPR035418">
    <property type="entry name" value="AraC-bd_2"/>
</dbReference>
<keyword evidence="6" id="KW-1185">Reference proteome</keyword>
<evidence type="ECO:0000259" key="4">
    <source>
        <dbReference type="PROSITE" id="PS01124"/>
    </source>
</evidence>
<dbReference type="Pfam" id="PF14525">
    <property type="entry name" value="AraC_binding_2"/>
    <property type="match status" value="1"/>
</dbReference>
<accession>A0ABZ1ILF7</accession>
<dbReference type="PANTHER" id="PTHR47893">
    <property type="entry name" value="REGULATORY PROTEIN PCHR"/>
    <property type="match status" value="1"/>
</dbReference>
<keyword evidence="1" id="KW-0805">Transcription regulation</keyword>
<feature type="region of interest" description="Disordered" evidence="3">
    <location>
        <begin position="211"/>
        <end position="232"/>
    </location>
</feature>
<feature type="compositionally biased region" description="Polar residues" evidence="3">
    <location>
        <begin position="215"/>
        <end position="232"/>
    </location>
</feature>
<dbReference type="Proteomes" id="UP001330812">
    <property type="component" value="Chromosome"/>
</dbReference>
<dbReference type="InterPro" id="IPR053142">
    <property type="entry name" value="PchR_regulatory_protein"/>
</dbReference>
<keyword evidence="2" id="KW-0804">Transcription</keyword>
<organism evidence="5 6">
    <name type="scientific">Amycolatopsis rhabdoformis</name>
    <dbReference type="NCBI Taxonomy" id="1448059"/>
    <lineage>
        <taxon>Bacteria</taxon>
        <taxon>Bacillati</taxon>
        <taxon>Actinomycetota</taxon>
        <taxon>Actinomycetes</taxon>
        <taxon>Pseudonocardiales</taxon>
        <taxon>Pseudonocardiaceae</taxon>
        <taxon>Amycolatopsis</taxon>
    </lineage>
</organism>
<reference evidence="5 6" key="1">
    <citation type="journal article" date="2015" name="Int. J. Syst. Evol. Microbiol.">
        <title>Amycolatopsis rhabdoformis sp. nov., an actinomycete isolated from a tropical forest soil.</title>
        <authorList>
            <person name="Souza W.R."/>
            <person name="Silva R.E."/>
            <person name="Goodfellow M."/>
            <person name="Busarakam K."/>
            <person name="Figueiro F.S."/>
            <person name="Ferreira D."/>
            <person name="Rodrigues-Filho E."/>
            <person name="Moraes L.A.B."/>
            <person name="Zucchi T.D."/>
        </authorList>
    </citation>
    <scope>NUCLEOTIDE SEQUENCE [LARGE SCALE GENOMIC DNA]</scope>
    <source>
        <strain evidence="5 6">NCIMB 14900</strain>
    </source>
</reference>
<proteinExistence type="predicted"/>
<feature type="domain" description="HTH araC/xylS-type" evidence="4">
    <location>
        <begin position="231"/>
        <end position="333"/>
    </location>
</feature>
<dbReference type="InterPro" id="IPR009057">
    <property type="entry name" value="Homeodomain-like_sf"/>
</dbReference>
<gene>
    <name evidence="5" type="ORF">VSH64_21930</name>
</gene>
<evidence type="ECO:0000256" key="1">
    <source>
        <dbReference type="ARBA" id="ARBA00023015"/>
    </source>
</evidence>
<dbReference type="InterPro" id="IPR018060">
    <property type="entry name" value="HTH_AraC"/>
</dbReference>
<name>A0ABZ1ILF7_9PSEU</name>
<evidence type="ECO:0000313" key="5">
    <source>
        <dbReference type="EMBL" id="WSE34706.1"/>
    </source>
</evidence>
<dbReference type="PROSITE" id="PS01124">
    <property type="entry name" value="HTH_ARAC_FAMILY_2"/>
    <property type="match status" value="1"/>
</dbReference>
<protein>
    <submittedName>
        <fullName evidence="5">AraC family transcriptional regulator</fullName>
    </submittedName>
</protein>
<dbReference type="Gene3D" id="1.10.10.60">
    <property type="entry name" value="Homeodomain-like"/>
    <property type="match status" value="1"/>
</dbReference>
<dbReference type="SMART" id="SM00342">
    <property type="entry name" value="HTH_ARAC"/>
    <property type="match status" value="1"/>
</dbReference>
<evidence type="ECO:0000313" key="6">
    <source>
        <dbReference type="Proteomes" id="UP001330812"/>
    </source>
</evidence>
<dbReference type="Pfam" id="PF12833">
    <property type="entry name" value="HTH_18"/>
    <property type="match status" value="1"/>
</dbReference>
<dbReference type="EMBL" id="CP142149">
    <property type="protein sequence ID" value="WSE34706.1"/>
    <property type="molecule type" value="Genomic_DNA"/>
</dbReference>
<sequence length="333" mass="36379">MVPHVTPFSAHPLLRTDSVEEAQDKAARLLHRHKLRARDEGLEARINGVSFAGMSLFHLRYGVPLTLTSPALEQFVAVCLPIRGSMRVTHRGREFVTEAGEAASVLSPGFPFRLDWSEDLEFFCFRIELAPLRAYLGSLSPDADTTALTRFEPALTGAGLAAMLGSAWLLEQASRQNHTGRAEWSAALPARLCEQVMTTLLLSQPPAAHRAASGAVSTSDRNQPASRQAVRQAQQYVEESQTLLVTPAQLAARTGVSLRTLQLGFRHELDTTPQAYLTSARLRRAHSELACSSPGEGATVTAIAARWGFTNVSRFAERYQAEYGCKPSETLRG</sequence>
<evidence type="ECO:0000256" key="3">
    <source>
        <dbReference type="SAM" id="MobiDB-lite"/>
    </source>
</evidence>
<dbReference type="RefSeq" id="WP_326837514.1">
    <property type="nucleotide sequence ID" value="NZ_CP142149.1"/>
</dbReference>